<dbReference type="RefSeq" id="WP_200590799.1">
    <property type="nucleotide sequence ID" value="NZ_JAEPBG010000002.1"/>
</dbReference>
<evidence type="ECO:0000313" key="2">
    <source>
        <dbReference type="Proteomes" id="UP000622890"/>
    </source>
</evidence>
<dbReference type="PROSITE" id="PS51257">
    <property type="entry name" value="PROKAR_LIPOPROTEIN"/>
    <property type="match status" value="1"/>
</dbReference>
<name>A0A934SP32_9BURK</name>
<evidence type="ECO:0000313" key="1">
    <source>
        <dbReference type="EMBL" id="MBK4734010.1"/>
    </source>
</evidence>
<sequence length="236" mass="26627">MRIRPALITLVALLCGCGAKIGDSWFPLTPGARWTYAVDTESDGATRHGEQTITVLDERSHDGKPLYIRRSETPDNIGIEYWLRETPQGIQRIAQRIDLQERAVLDEQPRTVLKFPLAQGTSWRVPTVAYTMTRKHEYPRELKYGRGMLMNYTVEAVDERVEVPAGSYAHCARIVGRAEMTLFVDPVRGFSKIPVTSTEWYCRGIGLVKLERSEEVSGAFYSGGKVSMVLTDFSPR</sequence>
<keyword evidence="2" id="KW-1185">Reference proteome</keyword>
<reference evidence="1" key="1">
    <citation type="submission" date="2021-01" db="EMBL/GenBank/DDBJ databases">
        <title>Genome sequence of strain Noviherbaspirillum sp. DKR-6.</title>
        <authorList>
            <person name="Chaudhary D.K."/>
        </authorList>
    </citation>
    <scope>NUCLEOTIDE SEQUENCE</scope>
    <source>
        <strain evidence="1">DKR-6</strain>
    </source>
</reference>
<dbReference type="Proteomes" id="UP000622890">
    <property type="component" value="Unassembled WGS sequence"/>
</dbReference>
<dbReference type="EMBL" id="JAEPBG010000002">
    <property type="protein sequence ID" value="MBK4734010.1"/>
    <property type="molecule type" value="Genomic_DNA"/>
</dbReference>
<dbReference type="Gene3D" id="2.40.360.20">
    <property type="match status" value="1"/>
</dbReference>
<organism evidence="1 2">
    <name type="scientific">Noviherbaspirillum pedocola</name>
    <dbReference type="NCBI Taxonomy" id="2801341"/>
    <lineage>
        <taxon>Bacteria</taxon>
        <taxon>Pseudomonadati</taxon>
        <taxon>Pseudomonadota</taxon>
        <taxon>Betaproteobacteria</taxon>
        <taxon>Burkholderiales</taxon>
        <taxon>Oxalobacteraceae</taxon>
        <taxon>Noviherbaspirillum</taxon>
    </lineage>
</organism>
<protein>
    <recommendedName>
        <fullName evidence="3">Lipoprotein</fullName>
    </recommendedName>
</protein>
<gene>
    <name evidence="1" type="ORF">JJB74_05240</name>
</gene>
<comment type="caution">
    <text evidence="1">The sequence shown here is derived from an EMBL/GenBank/DDBJ whole genome shotgun (WGS) entry which is preliminary data.</text>
</comment>
<evidence type="ECO:0008006" key="3">
    <source>
        <dbReference type="Google" id="ProtNLM"/>
    </source>
</evidence>
<proteinExistence type="predicted"/>
<dbReference type="AlphaFoldDB" id="A0A934SP32"/>
<accession>A0A934SP32</accession>